<keyword evidence="1" id="KW-1133">Transmembrane helix</keyword>
<dbReference type="Gene3D" id="3.30.700.10">
    <property type="entry name" value="Glycoprotein, Type 4 Pilin"/>
    <property type="match status" value="1"/>
</dbReference>
<dbReference type="InterPro" id="IPR045584">
    <property type="entry name" value="Pilin-like"/>
</dbReference>
<keyword evidence="1" id="KW-0472">Membrane</keyword>
<feature type="domain" description="DUF1559" evidence="2">
    <location>
        <begin position="34"/>
        <end position="296"/>
    </location>
</feature>
<evidence type="ECO:0000256" key="1">
    <source>
        <dbReference type="SAM" id="Phobius"/>
    </source>
</evidence>
<dbReference type="NCBIfam" id="TIGR04294">
    <property type="entry name" value="pre_pil_HX9DG"/>
    <property type="match status" value="1"/>
</dbReference>
<dbReference type="Pfam" id="PF07596">
    <property type="entry name" value="SBP_bac_10"/>
    <property type="match status" value="1"/>
</dbReference>
<dbReference type="EMBL" id="CP036289">
    <property type="protein sequence ID" value="QDU76788.1"/>
    <property type="molecule type" value="Genomic_DNA"/>
</dbReference>
<reference evidence="4" key="1">
    <citation type="submission" date="2019-02" db="EMBL/GenBank/DDBJ databases">
        <title>Deep-cultivation of Planctomycetes and their phenomic and genomic characterization uncovers novel biology.</title>
        <authorList>
            <person name="Wiegand S."/>
            <person name="Jogler M."/>
            <person name="Boedeker C."/>
            <person name="Pinto D."/>
            <person name="Vollmers J."/>
            <person name="Rivas-Marin E."/>
            <person name="Kohn T."/>
            <person name="Peeters S.H."/>
            <person name="Heuer A."/>
            <person name="Rast P."/>
            <person name="Oberbeckmann S."/>
            <person name="Bunk B."/>
            <person name="Jeske O."/>
            <person name="Meyerdierks A."/>
            <person name="Storesund J.E."/>
            <person name="Kallscheuer N."/>
            <person name="Luecker S."/>
            <person name="Lage O.M."/>
            <person name="Pohl T."/>
            <person name="Merkel B.J."/>
            <person name="Hornburger P."/>
            <person name="Mueller R.-W."/>
            <person name="Bruemmer F."/>
            <person name="Labrenz M."/>
            <person name="Spormann A.M."/>
            <person name="Op den Camp H."/>
            <person name="Overmann J."/>
            <person name="Amann R."/>
            <person name="Jetten M.S.M."/>
            <person name="Mascher T."/>
            <person name="Medema M.H."/>
            <person name="Devos D.P."/>
            <person name="Kaster A.-K."/>
            <person name="Ovreas L."/>
            <person name="Rohde M."/>
            <person name="Galperin M.Y."/>
            <person name="Jogler C."/>
        </authorList>
    </citation>
    <scope>NUCLEOTIDE SEQUENCE [LARGE SCALE GENOMIC DNA]</scope>
    <source>
        <strain evidence="4">Pan97</strain>
    </source>
</reference>
<gene>
    <name evidence="3" type="ORF">Pan97_38450</name>
</gene>
<dbReference type="InterPro" id="IPR011453">
    <property type="entry name" value="DUF1559"/>
</dbReference>
<dbReference type="SUPFAM" id="SSF54523">
    <property type="entry name" value="Pili subunits"/>
    <property type="match status" value="1"/>
</dbReference>
<proteinExistence type="predicted"/>
<protein>
    <recommendedName>
        <fullName evidence="2">DUF1559 domain-containing protein</fullName>
    </recommendedName>
</protein>
<dbReference type="InterPro" id="IPR027558">
    <property type="entry name" value="Pre_pil_HX9DG_C"/>
</dbReference>
<keyword evidence="4" id="KW-1185">Reference proteome</keyword>
<sequence>MLNARHRTAFTLVELLVVIAIIGVLIALLLPAVQQAREAARRMQCSNNLKQLALGFHNHHDTFGQFPPAFREDISVDSNQPNWAWGAFISPFIENGNATDAMNFPQGTALQAIDNSTMRAVMTQAVDAFVCPSDTTSGINDVRKVNASSGQHSTALSNYVGNLTHERYNYKEQGSGAWQLQTGMMAAGTQFGMRDVTDGTSNTILLGEKVFENLGPTCGTNGSGVPYVARAGLVYVARGSSNTNWRSSNDVTFNGDGGINDCSIWEFPQGVSSRHPGGVQFALVDGSVRFVAETIQHANDVQPNSTYEYLLSRNDGQVISEF</sequence>
<dbReference type="AlphaFoldDB" id="A0A518CC40"/>
<dbReference type="Pfam" id="PF07963">
    <property type="entry name" value="N_methyl"/>
    <property type="match status" value="1"/>
</dbReference>
<evidence type="ECO:0000259" key="2">
    <source>
        <dbReference type="Pfam" id="PF07596"/>
    </source>
</evidence>
<dbReference type="Proteomes" id="UP000318626">
    <property type="component" value="Chromosome"/>
</dbReference>
<organism evidence="3 4">
    <name type="scientific">Bremerella volcania</name>
    <dbReference type="NCBI Taxonomy" id="2527984"/>
    <lineage>
        <taxon>Bacteria</taxon>
        <taxon>Pseudomonadati</taxon>
        <taxon>Planctomycetota</taxon>
        <taxon>Planctomycetia</taxon>
        <taxon>Pirellulales</taxon>
        <taxon>Pirellulaceae</taxon>
        <taxon>Bremerella</taxon>
    </lineage>
</organism>
<dbReference type="PANTHER" id="PTHR30093">
    <property type="entry name" value="GENERAL SECRETION PATHWAY PROTEIN G"/>
    <property type="match status" value="1"/>
</dbReference>
<name>A0A518CC40_9BACT</name>
<dbReference type="RefSeq" id="WP_165698844.1">
    <property type="nucleotide sequence ID" value="NZ_CP036289.1"/>
</dbReference>
<evidence type="ECO:0000313" key="4">
    <source>
        <dbReference type="Proteomes" id="UP000318626"/>
    </source>
</evidence>
<feature type="transmembrane region" description="Helical" evidence="1">
    <location>
        <begin position="12"/>
        <end position="33"/>
    </location>
</feature>
<dbReference type="InterPro" id="IPR012902">
    <property type="entry name" value="N_methyl_site"/>
</dbReference>
<dbReference type="NCBIfam" id="TIGR02532">
    <property type="entry name" value="IV_pilin_GFxxxE"/>
    <property type="match status" value="1"/>
</dbReference>
<dbReference type="PANTHER" id="PTHR30093:SF2">
    <property type="entry name" value="TYPE II SECRETION SYSTEM PROTEIN H"/>
    <property type="match status" value="1"/>
</dbReference>
<dbReference type="KEGG" id="bvo:Pan97_38450"/>
<keyword evidence="1" id="KW-0812">Transmembrane</keyword>
<evidence type="ECO:0000313" key="3">
    <source>
        <dbReference type="EMBL" id="QDU76788.1"/>
    </source>
</evidence>
<accession>A0A518CC40</accession>